<dbReference type="STRING" id="561184.SAMN05216376_111150"/>
<dbReference type="Proteomes" id="UP000030960">
    <property type="component" value="Unassembled WGS sequence"/>
</dbReference>
<name>A0A0B3RU74_9RHOB</name>
<evidence type="ECO:0000313" key="1">
    <source>
        <dbReference type="EMBL" id="KHQ50308.1"/>
    </source>
</evidence>
<evidence type="ECO:0000313" key="2">
    <source>
        <dbReference type="Proteomes" id="UP000030960"/>
    </source>
</evidence>
<reference evidence="1 2" key="1">
    <citation type="submission" date="2014-10" db="EMBL/GenBank/DDBJ databases">
        <title>Genome sequence of Ponticoccus sp. strain UMTAT08 isolated from clonal culture of toxic dinoflagellate Alexandrium tamiyavanichii.</title>
        <authorList>
            <person name="Gan H.Y."/>
            <person name="Muhd D.-D."/>
            <person name="Mohd Noor M.E."/>
            <person name="Yeong Y.S."/>
            <person name="Usup G."/>
        </authorList>
    </citation>
    <scope>NUCLEOTIDE SEQUENCE [LARGE SCALE GENOMIC DNA]</scope>
    <source>
        <strain evidence="1 2">UMTAT08</strain>
    </source>
</reference>
<comment type="caution">
    <text evidence="1">The sequence shown here is derived from an EMBL/GenBank/DDBJ whole genome shotgun (WGS) entry which is preliminary data.</text>
</comment>
<keyword evidence="2" id="KW-1185">Reference proteome</keyword>
<organism evidence="1 2">
    <name type="scientific">Mameliella alba</name>
    <dbReference type="NCBI Taxonomy" id="561184"/>
    <lineage>
        <taxon>Bacteria</taxon>
        <taxon>Pseudomonadati</taxon>
        <taxon>Pseudomonadota</taxon>
        <taxon>Alphaproteobacteria</taxon>
        <taxon>Rhodobacterales</taxon>
        <taxon>Roseobacteraceae</taxon>
        <taxon>Mameliella</taxon>
    </lineage>
</organism>
<dbReference type="AlphaFoldDB" id="A0A0B3RU74"/>
<dbReference type="GeneID" id="66502432"/>
<proteinExistence type="predicted"/>
<dbReference type="PATRIC" id="fig|1515334.3.peg.5176"/>
<protein>
    <submittedName>
        <fullName evidence="1">Uncharacterized protein</fullName>
    </submittedName>
</protein>
<dbReference type="RefSeq" id="WP_043146396.1">
    <property type="nucleotide sequence ID" value="NZ_BMGQ01000010.1"/>
</dbReference>
<dbReference type="EMBL" id="JSUQ01000028">
    <property type="protein sequence ID" value="KHQ50308.1"/>
    <property type="molecule type" value="Genomic_DNA"/>
</dbReference>
<gene>
    <name evidence="1" type="ORF">OA50_05156</name>
</gene>
<sequence length="87" mass="9565">MPLKQEAPEGFALTHIDNQTLQMVAEIGARVKKSGQLVDSEAALIYHTAGTIAAELLQRRKNLEILHDLSDPKVVRLFDLQDDEAGA</sequence>
<accession>A0A0B3RU74</accession>
<accession>A0A225PSQ4</accession>